<dbReference type="EMBL" id="CAJB01000309">
    <property type="protein sequence ID" value="CCH78916.1"/>
    <property type="molecule type" value="Genomic_DNA"/>
</dbReference>
<dbReference type="RefSeq" id="WP_157635617.1">
    <property type="nucleotide sequence ID" value="NZ_HF570958.1"/>
</dbReference>
<evidence type="ECO:0000256" key="1">
    <source>
        <dbReference type="SAM" id="MobiDB-lite"/>
    </source>
</evidence>
<organism evidence="2 3">
    <name type="scientific">Nostocoides japonicum T1-X7</name>
    <dbReference type="NCBI Taxonomy" id="1194083"/>
    <lineage>
        <taxon>Bacteria</taxon>
        <taxon>Bacillati</taxon>
        <taxon>Actinomycetota</taxon>
        <taxon>Actinomycetes</taxon>
        <taxon>Micrococcales</taxon>
        <taxon>Intrasporangiaceae</taxon>
        <taxon>Nostocoides</taxon>
    </lineage>
</organism>
<evidence type="ECO:0000313" key="2">
    <source>
        <dbReference type="EMBL" id="CCH78916.1"/>
    </source>
</evidence>
<protein>
    <submittedName>
        <fullName evidence="2">Uncharacterized protein</fullName>
    </submittedName>
</protein>
<sequence>MDELTMQLRNRVAEARRQLDEARLSGDDYLVDIQLAVLQELARVARENGVELPEGDTDGSVRAQTSAA</sequence>
<comment type="caution">
    <text evidence="2">The sequence shown here is derived from an EMBL/GenBank/DDBJ whole genome shotgun (WGS) entry which is preliminary data.</text>
</comment>
<dbReference type="Proteomes" id="UP000035721">
    <property type="component" value="Unassembled WGS sequence"/>
</dbReference>
<proteinExistence type="predicted"/>
<reference evidence="2 3" key="1">
    <citation type="journal article" date="2013" name="ISME J.">
        <title>A metabolic model for members of the genus Tetrasphaera involved in enhanced biological phosphorus removal.</title>
        <authorList>
            <person name="Kristiansen R."/>
            <person name="Nguyen H.T.T."/>
            <person name="Saunders A.M."/>
            <person name="Nielsen J.L."/>
            <person name="Wimmer R."/>
            <person name="Le V.Q."/>
            <person name="McIlroy S.J."/>
            <person name="Petrovski S."/>
            <person name="Seviour R.J."/>
            <person name="Calteau A."/>
            <person name="Nielsen K.L."/>
            <person name="Nielsen P.H."/>
        </authorList>
    </citation>
    <scope>NUCLEOTIDE SEQUENCE [LARGE SCALE GENOMIC DNA]</scope>
    <source>
        <strain evidence="2 3">T1-X7</strain>
    </source>
</reference>
<dbReference type="AlphaFoldDB" id="A0A077LZ43"/>
<evidence type="ECO:0000313" key="3">
    <source>
        <dbReference type="Proteomes" id="UP000035721"/>
    </source>
</evidence>
<accession>A0A077LZ43</accession>
<gene>
    <name evidence="2" type="ORF">BN12_3770001</name>
</gene>
<name>A0A077LZ43_9MICO</name>
<keyword evidence="3" id="KW-1185">Reference proteome</keyword>
<feature type="region of interest" description="Disordered" evidence="1">
    <location>
        <begin position="48"/>
        <end position="68"/>
    </location>
</feature>
<dbReference type="OrthoDB" id="3482738at2"/>